<keyword evidence="3" id="KW-1185">Reference proteome</keyword>
<dbReference type="Proteomes" id="UP001314170">
    <property type="component" value="Unassembled WGS sequence"/>
</dbReference>
<name>A0AAV1RGE7_9ROSI</name>
<accession>A0AAV1RGE7</accession>
<evidence type="ECO:0000256" key="1">
    <source>
        <dbReference type="SAM" id="MobiDB-lite"/>
    </source>
</evidence>
<organism evidence="2 3">
    <name type="scientific">Dovyalis caffra</name>
    <dbReference type="NCBI Taxonomy" id="77055"/>
    <lineage>
        <taxon>Eukaryota</taxon>
        <taxon>Viridiplantae</taxon>
        <taxon>Streptophyta</taxon>
        <taxon>Embryophyta</taxon>
        <taxon>Tracheophyta</taxon>
        <taxon>Spermatophyta</taxon>
        <taxon>Magnoliopsida</taxon>
        <taxon>eudicotyledons</taxon>
        <taxon>Gunneridae</taxon>
        <taxon>Pentapetalae</taxon>
        <taxon>rosids</taxon>
        <taxon>fabids</taxon>
        <taxon>Malpighiales</taxon>
        <taxon>Salicaceae</taxon>
        <taxon>Flacourtieae</taxon>
        <taxon>Dovyalis</taxon>
    </lineage>
</organism>
<dbReference type="InterPro" id="IPR044519">
    <property type="entry name" value="ARF_GAP_AGD6/7"/>
</dbReference>
<dbReference type="PANTHER" id="PTHR47021:SF4">
    <property type="entry name" value="ADP-RIBOSYLATION FACTOR GTPASE-ACTIVATING PROTEIN AGD6-RELATED"/>
    <property type="match status" value="1"/>
</dbReference>
<dbReference type="EMBL" id="CAWUPB010000936">
    <property type="protein sequence ID" value="CAK7333839.1"/>
    <property type="molecule type" value="Genomic_DNA"/>
</dbReference>
<feature type="compositionally biased region" description="Basic and acidic residues" evidence="1">
    <location>
        <begin position="185"/>
        <end position="197"/>
    </location>
</feature>
<proteinExistence type="predicted"/>
<dbReference type="PANTHER" id="PTHR47021">
    <property type="entry name" value="ADP-RIBOSYLATION FACTOR GTPASE-ACTIVATING PROTEIN AGD6-RELATED"/>
    <property type="match status" value="1"/>
</dbReference>
<feature type="compositionally biased region" description="Polar residues" evidence="1">
    <location>
        <begin position="198"/>
        <end position="215"/>
    </location>
</feature>
<dbReference type="AlphaFoldDB" id="A0AAV1RGE7"/>
<evidence type="ECO:0008006" key="4">
    <source>
        <dbReference type="Google" id="ProtNLM"/>
    </source>
</evidence>
<protein>
    <recommendedName>
        <fullName evidence="4">ADP-ribosylation factor GTPase-activating protein AGD6</fullName>
    </recommendedName>
</protein>
<dbReference type="GO" id="GO:0005096">
    <property type="term" value="F:GTPase activator activity"/>
    <property type="evidence" value="ECO:0007669"/>
    <property type="project" value="InterPro"/>
</dbReference>
<comment type="caution">
    <text evidence="2">The sequence shown here is derived from an EMBL/GenBank/DDBJ whole genome shotgun (WGS) entry which is preliminary data.</text>
</comment>
<sequence length="248" mass="27860">MRGKARQGIPWTVVVKKSIYYPYNSCRVGHGEDRAAAFEFDLAIFSPLIKLEAILNIVKEGGYDHKVNETVNVVTAKTTEIGNRTWGMMKGVMAMASQKVEEYTKEGWNNDNWQRNDSQSNGYYQEFNKQENKGWNSSPGGQSSSGHHNSYNSSSWDDWDQKDNRKEDSIKSPASHSSDGWAGWDDAKDDGYDDNFHHSTPSKESASHNGKSDASWTGEAFFSSRTDAWQAATMTEVMNMNLHYGAAD</sequence>
<feature type="compositionally biased region" description="Basic and acidic residues" evidence="1">
    <location>
        <begin position="159"/>
        <end position="170"/>
    </location>
</feature>
<evidence type="ECO:0000313" key="2">
    <source>
        <dbReference type="EMBL" id="CAK7333839.1"/>
    </source>
</evidence>
<dbReference type="GO" id="GO:0016192">
    <property type="term" value="P:vesicle-mediated transport"/>
    <property type="evidence" value="ECO:0007669"/>
    <property type="project" value="InterPro"/>
</dbReference>
<reference evidence="2 3" key="1">
    <citation type="submission" date="2024-01" db="EMBL/GenBank/DDBJ databases">
        <authorList>
            <person name="Waweru B."/>
        </authorList>
    </citation>
    <scope>NUCLEOTIDE SEQUENCE [LARGE SCALE GENOMIC DNA]</scope>
</reference>
<feature type="region of interest" description="Disordered" evidence="1">
    <location>
        <begin position="130"/>
        <end position="215"/>
    </location>
</feature>
<gene>
    <name evidence="2" type="ORF">DCAF_LOCUS9644</name>
</gene>
<evidence type="ECO:0000313" key="3">
    <source>
        <dbReference type="Proteomes" id="UP001314170"/>
    </source>
</evidence>
<feature type="compositionally biased region" description="Low complexity" evidence="1">
    <location>
        <begin position="136"/>
        <end position="156"/>
    </location>
</feature>